<evidence type="ECO:0000313" key="3">
    <source>
        <dbReference type="Proteomes" id="UP000633263"/>
    </source>
</evidence>
<accession>A0ABQ2CNN5</accession>
<feature type="compositionally biased region" description="Acidic residues" evidence="1">
    <location>
        <begin position="57"/>
        <end position="68"/>
    </location>
</feature>
<feature type="region of interest" description="Disordered" evidence="1">
    <location>
        <begin position="1"/>
        <end position="90"/>
    </location>
</feature>
<sequence length="90" mass="9379">MLIPGVPPAGAQQEVFRPDRQPRTSAAEGPARDPLADLPVEQQAFHGGHDGAQPGESEPESAEPELTVEADPAAAAPDLPRKGLLVDIRA</sequence>
<organism evidence="2 3">
    <name type="scientific">Halopseudomonas pertucinogena</name>
    <dbReference type="NCBI Taxonomy" id="86175"/>
    <lineage>
        <taxon>Bacteria</taxon>
        <taxon>Pseudomonadati</taxon>
        <taxon>Pseudomonadota</taxon>
        <taxon>Gammaproteobacteria</taxon>
        <taxon>Pseudomonadales</taxon>
        <taxon>Pseudomonadaceae</taxon>
        <taxon>Halopseudomonas</taxon>
    </lineage>
</organism>
<comment type="caution">
    <text evidence="2">The sequence shown here is derived from an EMBL/GenBank/DDBJ whole genome shotgun (WGS) entry which is preliminary data.</text>
</comment>
<proteinExistence type="predicted"/>
<gene>
    <name evidence="2" type="ORF">GCM10009083_06310</name>
</gene>
<evidence type="ECO:0000256" key="1">
    <source>
        <dbReference type="SAM" id="MobiDB-lite"/>
    </source>
</evidence>
<protein>
    <submittedName>
        <fullName evidence="2">Uncharacterized protein</fullName>
    </submittedName>
</protein>
<evidence type="ECO:0000313" key="2">
    <source>
        <dbReference type="EMBL" id="GGI92505.1"/>
    </source>
</evidence>
<name>A0ABQ2CNN5_9GAMM</name>
<dbReference type="EMBL" id="BMNN01000001">
    <property type="protein sequence ID" value="GGI92505.1"/>
    <property type="molecule type" value="Genomic_DNA"/>
</dbReference>
<dbReference type="RefSeq" id="WP_188635121.1">
    <property type="nucleotide sequence ID" value="NZ_BMNN01000001.1"/>
</dbReference>
<keyword evidence="3" id="KW-1185">Reference proteome</keyword>
<reference evidence="3" key="1">
    <citation type="journal article" date="2019" name="Int. J. Syst. Evol. Microbiol.">
        <title>The Global Catalogue of Microorganisms (GCM) 10K type strain sequencing project: providing services to taxonomists for standard genome sequencing and annotation.</title>
        <authorList>
            <consortium name="The Broad Institute Genomics Platform"/>
            <consortium name="The Broad Institute Genome Sequencing Center for Infectious Disease"/>
            <person name="Wu L."/>
            <person name="Ma J."/>
        </authorList>
    </citation>
    <scope>NUCLEOTIDE SEQUENCE [LARGE SCALE GENOMIC DNA]</scope>
    <source>
        <strain evidence="3">JCM 11590</strain>
    </source>
</reference>
<dbReference type="Proteomes" id="UP000633263">
    <property type="component" value="Unassembled WGS sequence"/>
</dbReference>